<sequence length="242" mass="25301">MRDPAPRDGESEVALVRDKLAGLASGGPAELLVVPARPTAAFSRRDALLPGFGAAQQVVRGHGFAPMLRPVGGHLAVYDEGSLVLHLWAPHPEPRRHIHRRFELLSGAMADALRSLGVDARVGAVPGEYCDGEFSVNASGRAKLIGTGQRITRVGYLFSAVVMVDGAARVRDALTAGYSRLGLGFDPDTVGCVADSVPGVTTDDVRGRLLDSLAGVLALEPEPDPALPGAARSVRPTPRVPA</sequence>
<dbReference type="RefSeq" id="WP_133411106.1">
    <property type="nucleotide sequence ID" value="NZ_SMZT01000007.1"/>
</dbReference>
<dbReference type="Proteomes" id="UP000295163">
    <property type="component" value="Unassembled WGS sequence"/>
</dbReference>
<dbReference type="PROSITE" id="PS51733">
    <property type="entry name" value="BPL_LPL_CATALYTIC"/>
    <property type="match status" value="1"/>
</dbReference>
<name>A0A4R5YAI0_KOCRO</name>
<reference evidence="2 3" key="1">
    <citation type="submission" date="2019-03" db="EMBL/GenBank/DDBJ databases">
        <title>Genome Sequencing and Assembly of Various Microbes Isolated from Partially Reclaimed Soil and Acid Mine Drainage (AMD) Site.</title>
        <authorList>
            <person name="Steinbock B."/>
            <person name="Bechtold R."/>
            <person name="Sevigny J.L."/>
            <person name="Thomas D."/>
            <person name="Cuthill L.R."/>
            <person name="Aveiro Johannsen E.J."/>
            <person name="Thomas K."/>
            <person name="Ghosh A."/>
        </authorList>
    </citation>
    <scope>NUCLEOTIDE SEQUENCE [LARGE SCALE GENOMIC DNA]</scope>
    <source>
        <strain evidence="2 3">S-A3</strain>
    </source>
</reference>
<gene>
    <name evidence="2" type="ORF">E2R59_14195</name>
</gene>
<accession>A0A4R5YAI0</accession>
<organism evidence="2 3">
    <name type="scientific">Kocuria rosea</name>
    <name type="common">Deinococcus erythromyxa</name>
    <name type="synonym">Micrococcus rubens</name>
    <dbReference type="NCBI Taxonomy" id="1275"/>
    <lineage>
        <taxon>Bacteria</taxon>
        <taxon>Bacillati</taxon>
        <taxon>Actinomycetota</taxon>
        <taxon>Actinomycetes</taxon>
        <taxon>Micrococcales</taxon>
        <taxon>Micrococcaceae</taxon>
        <taxon>Kocuria</taxon>
    </lineage>
</organism>
<keyword evidence="2" id="KW-0436">Ligase</keyword>
<comment type="caution">
    <text evidence="2">The sequence shown here is derived from an EMBL/GenBank/DDBJ whole genome shotgun (WGS) entry which is preliminary data.</text>
</comment>
<dbReference type="SUPFAM" id="SSF55681">
    <property type="entry name" value="Class II aaRS and biotin synthetases"/>
    <property type="match status" value="1"/>
</dbReference>
<feature type="domain" description="BPL/LPL catalytic" evidence="1">
    <location>
        <begin position="25"/>
        <end position="221"/>
    </location>
</feature>
<proteinExistence type="predicted"/>
<protein>
    <submittedName>
        <fullName evidence="2">Lipoate--protein ligase family protein</fullName>
    </submittedName>
</protein>
<dbReference type="GeneID" id="64348572"/>
<dbReference type="Gene3D" id="3.30.930.10">
    <property type="entry name" value="Bira Bifunctional Protein, Domain 2"/>
    <property type="match status" value="1"/>
</dbReference>
<dbReference type="GO" id="GO:0016874">
    <property type="term" value="F:ligase activity"/>
    <property type="evidence" value="ECO:0007669"/>
    <property type="project" value="UniProtKB-KW"/>
</dbReference>
<evidence type="ECO:0000259" key="1">
    <source>
        <dbReference type="PROSITE" id="PS51733"/>
    </source>
</evidence>
<dbReference type="InterPro" id="IPR004143">
    <property type="entry name" value="BPL_LPL_catalytic"/>
</dbReference>
<dbReference type="AlphaFoldDB" id="A0A4R5YAI0"/>
<dbReference type="EMBL" id="SMZT01000007">
    <property type="protein sequence ID" value="TDL40142.1"/>
    <property type="molecule type" value="Genomic_DNA"/>
</dbReference>
<evidence type="ECO:0000313" key="2">
    <source>
        <dbReference type="EMBL" id="TDL40142.1"/>
    </source>
</evidence>
<dbReference type="InterPro" id="IPR045864">
    <property type="entry name" value="aa-tRNA-synth_II/BPL/LPL"/>
</dbReference>
<dbReference type="Pfam" id="PF21948">
    <property type="entry name" value="LplA-B_cat"/>
    <property type="match status" value="1"/>
</dbReference>
<evidence type="ECO:0000313" key="3">
    <source>
        <dbReference type="Proteomes" id="UP000295163"/>
    </source>
</evidence>